<dbReference type="eggNOG" id="ENOG502N5I5">
    <property type="taxonomic scope" value="Archaea"/>
</dbReference>
<accession>J7RUL6</accession>
<dbReference type="Proteomes" id="UP000001975">
    <property type="component" value="Chromosome"/>
</dbReference>
<feature type="coiled-coil region" evidence="1">
    <location>
        <begin position="11"/>
        <end position="39"/>
    </location>
</feature>
<gene>
    <name evidence="2" type="ordered locus">HQ_3585A</name>
</gene>
<sequence length="131" mass="14973">MAEMKGMEQLVSDIQDTFAAAAEELEEDERDRLEEWADQDIVDIALNHVGAPVLFTDEFVREQTEFESQLAFENALPVNLDEMTDVDDLPEAVDTTIRTNSDYSSLKELVDAAFEEWVYREVDLSEFDVDS</sequence>
<keyword evidence="1" id="KW-0175">Coiled coil</keyword>
<name>J7RUL6_HALWD</name>
<dbReference type="KEGG" id="hwa:HQ_3585A"/>
<evidence type="ECO:0000313" key="2">
    <source>
        <dbReference type="EMBL" id="CCL97899.1"/>
    </source>
</evidence>
<evidence type="ECO:0000256" key="1">
    <source>
        <dbReference type="SAM" id="Coils"/>
    </source>
</evidence>
<keyword evidence="3" id="KW-1185">Reference proteome</keyword>
<protein>
    <submittedName>
        <fullName evidence="2">Uncharacterized protein</fullName>
    </submittedName>
</protein>
<evidence type="ECO:0000313" key="3">
    <source>
        <dbReference type="Proteomes" id="UP000001975"/>
    </source>
</evidence>
<organism evidence="2 3">
    <name type="scientific">Haloquadratum walsbyi (strain DSM 16790 / HBSQ001)</name>
    <dbReference type="NCBI Taxonomy" id="362976"/>
    <lineage>
        <taxon>Archaea</taxon>
        <taxon>Methanobacteriati</taxon>
        <taxon>Methanobacteriota</taxon>
        <taxon>Stenosarchaea group</taxon>
        <taxon>Halobacteria</taxon>
        <taxon>Halobacteriales</taxon>
        <taxon>Haloferacaceae</taxon>
        <taxon>Haloquadratum</taxon>
    </lineage>
</organism>
<dbReference type="HOGENOM" id="CLU_1922756_0_0_2"/>
<reference evidence="2 3" key="1">
    <citation type="journal article" date="2006" name="BMC Genomics">
        <title>The genome of the square archaeon Haloquadratum walsbyi: life at the limits of water activity.</title>
        <authorList>
            <person name="Bolhuis H.H."/>
            <person name="Palm P.P."/>
            <person name="Wende A.W."/>
            <person name="Falb M.M."/>
            <person name="Rampp M.M."/>
            <person name="Rodriguez-Valera F.F."/>
            <person name="Pfeiffer F.F."/>
            <person name="Oesterhelt D.D."/>
        </authorList>
    </citation>
    <scope>NUCLEOTIDE SEQUENCE [LARGE SCALE GENOMIC DNA]</scope>
    <source>
        <strain evidence="3">DSM 16790 / HBSQ001</strain>
    </source>
</reference>
<dbReference type="AlphaFoldDB" id="J7RUL6"/>
<dbReference type="EMBL" id="AM180088">
    <property type="protein sequence ID" value="CCL97899.1"/>
    <property type="molecule type" value="Genomic_DNA"/>
</dbReference>
<proteinExistence type="predicted"/>